<dbReference type="PANTHER" id="PTHR30061:SF50">
    <property type="entry name" value="MALTOSE_MALTODEXTRIN-BINDING PERIPLASMIC PROTEIN"/>
    <property type="match status" value="1"/>
</dbReference>
<dbReference type="PANTHER" id="PTHR30061">
    <property type="entry name" value="MALTOSE-BINDING PERIPLASMIC PROTEIN"/>
    <property type="match status" value="1"/>
</dbReference>
<feature type="signal peptide" evidence="4">
    <location>
        <begin position="1"/>
        <end position="34"/>
    </location>
</feature>
<accession>A0A483BDC2</accession>
<evidence type="ECO:0000313" key="7">
    <source>
        <dbReference type="EMBL" id="VDB97243.1"/>
    </source>
</evidence>
<dbReference type="InterPro" id="IPR006059">
    <property type="entry name" value="SBP"/>
</dbReference>
<dbReference type="Proteomes" id="UP000294726">
    <property type="component" value="Chromosome"/>
</dbReference>
<dbReference type="GO" id="GO:0042956">
    <property type="term" value="P:maltodextrin transmembrane transport"/>
    <property type="evidence" value="ECO:0007669"/>
    <property type="project" value="TreeGrafter"/>
</dbReference>
<dbReference type="AlphaFoldDB" id="A0A483BDC2"/>
<evidence type="ECO:0000256" key="4">
    <source>
        <dbReference type="SAM" id="SignalP"/>
    </source>
</evidence>
<keyword evidence="7" id="KW-0762">Sugar transport</keyword>
<keyword evidence="2" id="KW-0813">Transport</keyword>
<proteinExistence type="inferred from homology"/>
<gene>
    <name evidence="6" type="ORF">ATX59_01310</name>
    <name evidence="5" type="ORF">GA838_04740</name>
    <name evidence="7" type="ORF">OENI_0247</name>
</gene>
<dbReference type="EMBL" id="MLOK01000018">
    <property type="protein sequence ID" value="OIM22005.1"/>
    <property type="molecule type" value="Genomic_DNA"/>
</dbReference>
<evidence type="ECO:0000256" key="1">
    <source>
        <dbReference type="ARBA" id="ARBA00008520"/>
    </source>
</evidence>
<organism evidence="6 8">
    <name type="scientific">Oenococcus oeni</name>
    <name type="common">Leuconostoc oenos</name>
    <dbReference type="NCBI Taxonomy" id="1247"/>
    <lineage>
        <taxon>Bacteria</taxon>
        <taxon>Bacillati</taxon>
        <taxon>Bacillota</taxon>
        <taxon>Bacilli</taxon>
        <taxon>Lactobacillales</taxon>
        <taxon>Lactobacillaceae</taxon>
        <taxon>Oenococcus</taxon>
    </lineage>
</organism>
<dbReference type="SUPFAM" id="SSF53850">
    <property type="entry name" value="Periplasmic binding protein-like II"/>
    <property type="match status" value="1"/>
</dbReference>
<dbReference type="GO" id="GO:1901982">
    <property type="term" value="F:maltose binding"/>
    <property type="evidence" value="ECO:0007669"/>
    <property type="project" value="TreeGrafter"/>
</dbReference>
<dbReference type="GO" id="GO:0015768">
    <property type="term" value="P:maltose transport"/>
    <property type="evidence" value="ECO:0007669"/>
    <property type="project" value="TreeGrafter"/>
</dbReference>
<dbReference type="Gene3D" id="3.40.190.10">
    <property type="entry name" value="Periplasmic binding protein-like II"/>
    <property type="match status" value="1"/>
</dbReference>
<name>A0A483BDC2_OENOE</name>
<evidence type="ECO:0000313" key="5">
    <source>
        <dbReference type="EMBL" id="MDV7715076.1"/>
    </source>
</evidence>
<evidence type="ECO:0000313" key="8">
    <source>
        <dbReference type="Proteomes" id="UP000181728"/>
    </source>
</evidence>
<feature type="chain" id="PRO_5042373220" evidence="4">
    <location>
        <begin position="35"/>
        <end position="424"/>
    </location>
</feature>
<dbReference type="RefSeq" id="WP_002816895.1">
    <property type="nucleotide sequence ID" value="NZ_CP014324.1"/>
</dbReference>
<dbReference type="Pfam" id="PF13416">
    <property type="entry name" value="SBP_bac_8"/>
    <property type="match status" value="1"/>
</dbReference>
<dbReference type="EMBL" id="LR031358">
    <property type="protein sequence ID" value="VDB97243.1"/>
    <property type="molecule type" value="Genomic_DNA"/>
</dbReference>
<reference evidence="6 8" key="1">
    <citation type="journal article" date="2016" name="BMC Genomics">
        <title>Consensus pan-genome assembly of the specialised wine bacterium Oenococcus oeni.</title>
        <authorList>
            <person name="Sternes P.R."/>
            <person name="Borneman A.R."/>
        </authorList>
    </citation>
    <scope>NUCLEOTIDE SEQUENCE [LARGE SCALE GENOMIC DNA]</scope>
    <source>
        <strain evidence="6 8">AWRIB661</strain>
    </source>
</reference>
<keyword evidence="3 4" id="KW-0732">Signal</keyword>
<sequence>MKKFSKFINLGAVSLMTAAIFSGTGLLFRQDAFAAQPYKGKTIKIGVWIGSDLEQTGLNKLIKGFEKKEGAKVTEKVYTNFQTQIQADFSARKAPDVFYMDSSLYPWFISQGVLAQLPKKQMQSTKFYKNLIAAFTSKGKLYGVPKDNSTLGLLINKDMFKKVGVDPKTIPTSYAGLIKWLPGFQAKLNKAYGKGKVTAMTYDQDMARNLAIMIAKGGKPVKNNGKANLASAQVVKNLGLYKKLVNTGAVATAKDLGSGDNGTAFGTGKVAMTEEGNWTYQVQKKQYKTNFEVLPMPTYQGKQRGMIFTVGWGENAESKNKKLDNAWIAYVTSKKEMSVWAKTVGVMPSRPDVAKAIKLTKDSNLDTWLKATNYSTVWQEGNTLTTINTSYQNFISDAMNGKMTIKQAMIKADKQANAAISNSK</sequence>
<evidence type="ECO:0000256" key="2">
    <source>
        <dbReference type="ARBA" id="ARBA00022448"/>
    </source>
</evidence>
<evidence type="ECO:0000313" key="9">
    <source>
        <dbReference type="Proteomes" id="UP000294726"/>
    </source>
</evidence>
<protein>
    <submittedName>
        <fullName evidence="5">Extracellular solute-binding protein</fullName>
    </submittedName>
    <submittedName>
        <fullName evidence="6">Sugar ABC transporter substrate-binding protein</fullName>
    </submittedName>
    <submittedName>
        <fullName evidence="7">Sugar transport system, sugar-binding protein</fullName>
    </submittedName>
</protein>
<reference evidence="5" key="3">
    <citation type="submission" date="2019-10" db="EMBL/GenBank/DDBJ databases">
        <title>Malate fermentation in French cider.</title>
        <authorList>
            <person name="Cousin F.J."/>
            <person name="Medina Fernandez S."/>
            <person name="Misery B."/>
            <person name="Laplace J.-M."/>
            <person name="Cretenet M."/>
        </authorList>
    </citation>
    <scope>NUCLEOTIDE SEQUENCE</scope>
    <source>
        <strain evidence="5">UCMA15129</strain>
    </source>
</reference>
<reference evidence="7 9" key="2">
    <citation type="submission" date="2018-08" db="EMBL/GenBank/DDBJ databases">
        <authorList>
            <person name="Lorentzen P. G. S. M."/>
        </authorList>
    </citation>
    <scope>NUCLEOTIDE SEQUENCE [LARGE SCALE GENOMIC DNA]</scope>
    <source>
        <strain evidence="7 9">CRBO_1381</strain>
    </source>
</reference>
<comment type="similarity">
    <text evidence="1">Belongs to the bacterial solute-binding protein 1 family.</text>
</comment>
<dbReference type="EMBL" id="WERV01000003">
    <property type="protein sequence ID" value="MDV7715076.1"/>
    <property type="molecule type" value="Genomic_DNA"/>
</dbReference>
<evidence type="ECO:0000256" key="3">
    <source>
        <dbReference type="ARBA" id="ARBA00022729"/>
    </source>
</evidence>
<dbReference type="Proteomes" id="UP001281024">
    <property type="component" value="Unassembled WGS sequence"/>
</dbReference>
<dbReference type="GO" id="GO:0055052">
    <property type="term" value="C:ATP-binding cassette (ABC) transporter complex, substrate-binding subunit-containing"/>
    <property type="evidence" value="ECO:0007669"/>
    <property type="project" value="TreeGrafter"/>
</dbReference>
<dbReference type="Proteomes" id="UP000181728">
    <property type="component" value="Unassembled WGS sequence"/>
</dbReference>
<evidence type="ECO:0000313" key="6">
    <source>
        <dbReference type="EMBL" id="OIM22005.1"/>
    </source>
</evidence>